<name>A0A3N7HK73_9BURK</name>
<dbReference type="InterPro" id="IPR036388">
    <property type="entry name" value="WH-like_DNA-bd_sf"/>
</dbReference>
<sequence>MPRPDAETIICTVDVVLLTLRQDQLHVVLLKRDREPFRNALALPGGYVHIDTDQSASDAAARVLLEKTGIVSPYLEQLASFTGPGRDPRGWSVSIAYYALVPESILPAQDEGIHVVPVNRLPSLPFDHKSIVEHALDRVRSKSLYSSLPVYLCGESFTLPQLQAVYESVLGEPINKVSFRRKVDELGMLEAIEGEMQSGRANRPAQLYRLRREFRHSLSMLDRGLNSRMS</sequence>
<dbReference type="OrthoDB" id="5417595at2"/>
<dbReference type="GO" id="GO:0003824">
    <property type="term" value="F:catalytic activity"/>
    <property type="evidence" value="ECO:0007669"/>
    <property type="project" value="UniProtKB-ARBA"/>
</dbReference>
<evidence type="ECO:0000259" key="1">
    <source>
        <dbReference type="PROSITE" id="PS51462"/>
    </source>
</evidence>
<evidence type="ECO:0000313" key="3">
    <source>
        <dbReference type="Proteomes" id="UP000267464"/>
    </source>
</evidence>
<dbReference type="RefSeq" id="WP_124542700.1">
    <property type="nucleotide sequence ID" value="NZ_QUSW01000007.1"/>
</dbReference>
<dbReference type="Gene3D" id="1.10.10.10">
    <property type="entry name" value="Winged helix-like DNA-binding domain superfamily/Winged helix DNA-binding domain"/>
    <property type="match status" value="1"/>
</dbReference>
<evidence type="ECO:0000313" key="2">
    <source>
        <dbReference type="EMBL" id="RQP22477.1"/>
    </source>
</evidence>
<accession>A0A3N7HK73</accession>
<dbReference type="SUPFAM" id="SSF55811">
    <property type="entry name" value="Nudix"/>
    <property type="match status" value="1"/>
</dbReference>
<dbReference type="InterPro" id="IPR000086">
    <property type="entry name" value="NUDIX_hydrolase_dom"/>
</dbReference>
<dbReference type="Pfam" id="PF00293">
    <property type="entry name" value="NUDIX"/>
    <property type="match status" value="1"/>
</dbReference>
<protein>
    <submittedName>
        <fullName evidence="2">NUDIX domain-containing protein</fullName>
    </submittedName>
</protein>
<dbReference type="CDD" id="cd18873">
    <property type="entry name" value="NUDIX_NadM_like"/>
    <property type="match status" value="1"/>
</dbReference>
<proteinExistence type="predicted"/>
<dbReference type="Gene3D" id="3.90.79.10">
    <property type="entry name" value="Nucleoside Triphosphate Pyrophosphohydrolase"/>
    <property type="match status" value="1"/>
</dbReference>
<feature type="domain" description="Nudix hydrolase" evidence="1">
    <location>
        <begin position="2"/>
        <end position="140"/>
    </location>
</feature>
<dbReference type="InterPro" id="IPR015797">
    <property type="entry name" value="NUDIX_hydrolase-like_dom_sf"/>
</dbReference>
<dbReference type="PROSITE" id="PS51462">
    <property type="entry name" value="NUDIX"/>
    <property type="match status" value="1"/>
</dbReference>
<reference evidence="2 3" key="2">
    <citation type="submission" date="2018-12" db="EMBL/GenBank/DDBJ databases">
        <title>Rhizobacter gummiphilus sp. nov., a rubber-degrading bacterium isolated from the soil of a botanical garden in Japan.</title>
        <authorList>
            <person name="Shunsuke S.S."/>
        </authorList>
    </citation>
    <scope>NUCLEOTIDE SEQUENCE [LARGE SCALE GENOMIC DNA]</scope>
    <source>
        <strain evidence="2 3">S-16</strain>
    </source>
</reference>
<dbReference type="Proteomes" id="UP000267464">
    <property type="component" value="Unassembled WGS sequence"/>
</dbReference>
<organism evidence="2 3">
    <name type="scientific">Piscinibacter terrae</name>
    <dbReference type="NCBI Taxonomy" id="2496871"/>
    <lineage>
        <taxon>Bacteria</taxon>
        <taxon>Pseudomonadati</taxon>
        <taxon>Pseudomonadota</taxon>
        <taxon>Betaproteobacteria</taxon>
        <taxon>Burkholderiales</taxon>
        <taxon>Sphaerotilaceae</taxon>
        <taxon>Piscinibacter</taxon>
    </lineage>
</organism>
<dbReference type="InterPro" id="IPR036390">
    <property type="entry name" value="WH_DNA-bd_sf"/>
</dbReference>
<dbReference type="PANTHER" id="PTHR43736">
    <property type="entry name" value="ADP-RIBOSE PYROPHOSPHATASE"/>
    <property type="match status" value="1"/>
</dbReference>
<dbReference type="SUPFAM" id="SSF46785">
    <property type="entry name" value="Winged helix' DNA-binding domain"/>
    <property type="match status" value="1"/>
</dbReference>
<comment type="caution">
    <text evidence="2">The sequence shown here is derived from an EMBL/GenBank/DDBJ whole genome shotgun (WGS) entry which is preliminary data.</text>
</comment>
<keyword evidence="3" id="KW-1185">Reference proteome</keyword>
<dbReference type="AlphaFoldDB" id="A0A3N7HK73"/>
<gene>
    <name evidence="2" type="ORF">DZC73_22815</name>
</gene>
<reference evidence="2 3" key="1">
    <citation type="submission" date="2018-08" db="EMBL/GenBank/DDBJ databases">
        <authorList>
            <person name="Khan S.A."/>
            <person name="Jeon C.O."/>
            <person name="Chun B.H."/>
            <person name="Jeong S.E."/>
        </authorList>
    </citation>
    <scope>NUCLEOTIDE SEQUENCE [LARGE SCALE GENOMIC DNA]</scope>
    <source>
        <strain evidence="2 3">S-16</strain>
    </source>
</reference>
<dbReference type="EMBL" id="QUSW01000007">
    <property type="protein sequence ID" value="RQP22477.1"/>
    <property type="molecule type" value="Genomic_DNA"/>
</dbReference>
<dbReference type="InterPro" id="IPR054105">
    <property type="entry name" value="WHD_NrtR"/>
</dbReference>
<dbReference type="PANTHER" id="PTHR43736:SF4">
    <property type="entry name" value="SLR1690 PROTEIN"/>
    <property type="match status" value="1"/>
</dbReference>
<dbReference type="Pfam" id="PF21906">
    <property type="entry name" value="WHD_NrtR"/>
    <property type="match status" value="1"/>
</dbReference>